<dbReference type="PROSITE" id="PS50830">
    <property type="entry name" value="TNASE_3"/>
    <property type="match status" value="1"/>
</dbReference>
<dbReference type="RefSeq" id="WP_190450348.1">
    <property type="nucleotide sequence ID" value="NZ_JAMPLM010000002.1"/>
</dbReference>
<dbReference type="InterPro" id="IPR016071">
    <property type="entry name" value="Staphylococal_nuclease_OB-fold"/>
</dbReference>
<dbReference type="InterPro" id="IPR035437">
    <property type="entry name" value="SNase_OB-fold_sf"/>
</dbReference>
<keyword evidence="2" id="KW-0255">Endonuclease</keyword>
<proteinExistence type="predicted"/>
<evidence type="ECO:0000259" key="4">
    <source>
        <dbReference type="PROSITE" id="PS50830"/>
    </source>
</evidence>
<name>A0ABV0KDT5_9CYAN</name>
<dbReference type="Pfam" id="PF00565">
    <property type="entry name" value="SNase"/>
    <property type="match status" value="1"/>
</dbReference>
<dbReference type="EMBL" id="JAMPLM010000002">
    <property type="protein sequence ID" value="MEP1057383.1"/>
    <property type="molecule type" value="Genomic_DNA"/>
</dbReference>
<feature type="domain" description="TNase-like" evidence="4">
    <location>
        <begin position="35"/>
        <end position="165"/>
    </location>
</feature>
<keyword evidence="3" id="KW-0378">Hydrolase</keyword>
<organism evidence="5 6">
    <name type="scientific">Stenomitos frigidus AS-A4</name>
    <dbReference type="NCBI Taxonomy" id="2933935"/>
    <lineage>
        <taxon>Bacteria</taxon>
        <taxon>Bacillati</taxon>
        <taxon>Cyanobacteriota</taxon>
        <taxon>Cyanophyceae</taxon>
        <taxon>Leptolyngbyales</taxon>
        <taxon>Leptolyngbyaceae</taxon>
        <taxon>Stenomitos</taxon>
    </lineage>
</organism>
<dbReference type="PANTHER" id="PTHR12302:SF3">
    <property type="entry name" value="SERINE_THREONINE-PROTEIN KINASE 31"/>
    <property type="match status" value="1"/>
</dbReference>
<comment type="caution">
    <text evidence="5">The sequence shown here is derived from an EMBL/GenBank/DDBJ whole genome shotgun (WGS) entry which is preliminary data.</text>
</comment>
<evidence type="ECO:0000313" key="5">
    <source>
        <dbReference type="EMBL" id="MEP1057383.1"/>
    </source>
</evidence>
<keyword evidence="6" id="KW-1185">Reference proteome</keyword>
<evidence type="ECO:0000256" key="2">
    <source>
        <dbReference type="ARBA" id="ARBA00022759"/>
    </source>
</evidence>
<dbReference type="SUPFAM" id="SSF50199">
    <property type="entry name" value="Staphylococcal nuclease"/>
    <property type="match status" value="1"/>
</dbReference>
<dbReference type="SMART" id="SM00318">
    <property type="entry name" value="SNc"/>
    <property type="match status" value="1"/>
</dbReference>
<accession>A0ABV0KDT5</accession>
<dbReference type="PANTHER" id="PTHR12302">
    <property type="entry name" value="EBNA2 BINDING PROTEIN P100"/>
    <property type="match status" value="1"/>
</dbReference>
<keyword evidence="1" id="KW-0540">Nuclease</keyword>
<evidence type="ECO:0000256" key="3">
    <source>
        <dbReference type="ARBA" id="ARBA00022801"/>
    </source>
</evidence>
<protein>
    <submittedName>
        <fullName evidence="5">Thermonuclease family protein</fullName>
    </submittedName>
</protein>
<gene>
    <name evidence="5" type="ORF">NDI38_02975</name>
</gene>
<dbReference type="Gene3D" id="2.40.50.90">
    <property type="match status" value="1"/>
</dbReference>
<reference evidence="5 6" key="1">
    <citation type="submission" date="2022-04" db="EMBL/GenBank/DDBJ databases">
        <title>Positive selection, recombination, and allopatry shape intraspecific diversity of widespread and dominant cyanobacteria.</title>
        <authorList>
            <person name="Wei J."/>
            <person name="Shu W."/>
            <person name="Hu C."/>
        </authorList>
    </citation>
    <scope>NUCLEOTIDE SEQUENCE [LARGE SCALE GENOMIC DNA]</scope>
    <source>
        <strain evidence="5 6">AS-A4</strain>
    </source>
</reference>
<sequence length="182" mass="20481">MDDAKGVAWVRWKSLIFKLAVLIFLTGCQPAASSQGFHAEVKQILNGREFEVAGVPTQPDLTERIRLEGIDVPDVGQQPWGTAAKAHLEKRLFHQTVRLETDAEPRDEIGRRLAYVWQGSVLLNEALVADGYALATPHLPNSKYDQRLARAQERARVLGLGIWNADQSMRVSPAEFRSQRRR</sequence>
<evidence type="ECO:0000313" key="6">
    <source>
        <dbReference type="Proteomes" id="UP001476950"/>
    </source>
</evidence>
<dbReference type="Proteomes" id="UP001476950">
    <property type="component" value="Unassembled WGS sequence"/>
</dbReference>
<evidence type="ECO:0000256" key="1">
    <source>
        <dbReference type="ARBA" id="ARBA00022722"/>
    </source>
</evidence>